<keyword evidence="3" id="KW-1185">Reference proteome</keyword>
<gene>
    <name evidence="2" type="ORF">PAPYR_956</name>
</gene>
<feature type="transmembrane region" description="Helical" evidence="1">
    <location>
        <begin position="343"/>
        <end position="368"/>
    </location>
</feature>
<feature type="transmembrane region" description="Helical" evidence="1">
    <location>
        <begin position="193"/>
        <end position="214"/>
    </location>
</feature>
<proteinExistence type="predicted"/>
<name>A0ABQ8UT82_9EUKA</name>
<dbReference type="EMBL" id="JAPMOS010000003">
    <property type="protein sequence ID" value="KAJ4462342.1"/>
    <property type="molecule type" value="Genomic_DNA"/>
</dbReference>
<feature type="transmembrane region" description="Helical" evidence="1">
    <location>
        <begin position="286"/>
        <end position="305"/>
    </location>
</feature>
<keyword evidence="1" id="KW-0472">Membrane</keyword>
<keyword evidence="1" id="KW-0812">Transmembrane</keyword>
<feature type="transmembrane region" description="Helical" evidence="1">
    <location>
        <begin position="109"/>
        <end position="128"/>
    </location>
</feature>
<reference evidence="2" key="1">
    <citation type="journal article" date="2022" name="bioRxiv">
        <title>Genomics of Preaxostyla Flagellates Illuminates Evolutionary Transitions and the Path Towards Mitochondrial Loss.</title>
        <authorList>
            <person name="Novak L.V.F."/>
            <person name="Treitli S.C."/>
            <person name="Pyrih J."/>
            <person name="Halakuc P."/>
            <person name="Pipaliya S.V."/>
            <person name="Vacek V."/>
            <person name="Brzon O."/>
            <person name="Soukal P."/>
            <person name="Eme L."/>
            <person name="Dacks J.B."/>
            <person name="Karnkowska A."/>
            <person name="Elias M."/>
            <person name="Hampl V."/>
        </authorList>
    </citation>
    <scope>NUCLEOTIDE SEQUENCE</scope>
    <source>
        <strain evidence="2">RCP-MX</strain>
    </source>
</reference>
<feature type="transmembrane region" description="Helical" evidence="1">
    <location>
        <begin position="226"/>
        <end position="244"/>
    </location>
</feature>
<protein>
    <submittedName>
        <fullName evidence="2">Uncharacterized protein</fullName>
    </submittedName>
</protein>
<feature type="transmembrane region" description="Helical" evidence="1">
    <location>
        <begin position="256"/>
        <end position="274"/>
    </location>
</feature>
<accession>A0ABQ8UT82</accession>
<comment type="caution">
    <text evidence="2">The sequence shown here is derived from an EMBL/GenBank/DDBJ whole genome shotgun (WGS) entry which is preliminary data.</text>
</comment>
<sequence>MTWSQLFLGISGPETCQRQFIEKLLPTLSIPAIASYQALLTTFPKKTISFKTRYTILLRYARWQRRKHIQSELHFWVPILIHPVAILLLHLGLYLLVWKADSGWTNIPWLIAGIPLLLGAALFFPWCMHDLNSRGPFAACWVSLIVSTGLELVRLDRVFRIPLFFVWLPALVVTVVGALWAKARESRCSVAQQLDRFVASLGAFGWLAAVPFFLRLDAGWPWLNRIPWAVVLVPVAVPGLMASWETLRSPITARQKALVVLLNGLPEFVEYLLLTLRLGCGRPTSFRALFFVPFYMTWPALFGIYRSAVKAIDAHDPCATNPGISAVAAHRWRQRCEYWLRKAFALHLGLAVCLAWICTKWYVVLLVLPGLVTSFLDVF</sequence>
<feature type="transmembrane region" description="Helical" evidence="1">
    <location>
        <begin position="161"/>
        <end position="181"/>
    </location>
</feature>
<evidence type="ECO:0000256" key="1">
    <source>
        <dbReference type="SAM" id="Phobius"/>
    </source>
</evidence>
<evidence type="ECO:0000313" key="3">
    <source>
        <dbReference type="Proteomes" id="UP001141327"/>
    </source>
</evidence>
<feature type="transmembrane region" description="Helical" evidence="1">
    <location>
        <begin position="75"/>
        <end position="97"/>
    </location>
</feature>
<organism evidence="2 3">
    <name type="scientific">Paratrimastix pyriformis</name>
    <dbReference type="NCBI Taxonomy" id="342808"/>
    <lineage>
        <taxon>Eukaryota</taxon>
        <taxon>Metamonada</taxon>
        <taxon>Preaxostyla</taxon>
        <taxon>Paratrimastigidae</taxon>
        <taxon>Paratrimastix</taxon>
    </lineage>
</organism>
<keyword evidence="1" id="KW-1133">Transmembrane helix</keyword>
<evidence type="ECO:0000313" key="2">
    <source>
        <dbReference type="EMBL" id="KAJ4462342.1"/>
    </source>
</evidence>
<dbReference type="Proteomes" id="UP001141327">
    <property type="component" value="Unassembled WGS sequence"/>
</dbReference>